<dbReference type="InterPro" id="IPR036390">
    <property type="entry name" value="WH_DNA-bd_sf"/>
</dbReference>
<comment type="similarity">
    <text evidence="1">Belongs to the LysR transcriptional regulatory family.</text>
</comment>
<sequence>MTRVLPPLPAVRAFEAAARHGSFVGAGDELCVSAGAIGHQVRLLEDWLGRPLFVRRPRAVELNEAGRRYLQGVGALLDELERLSAALRHAADDHALTVTALPSFITRWLMPRLGGFRARQPQVDLRLLASIPPVDFARDQVDLALRLGRGLYPGLAAEPLLPETYVAVGGPTLAASLGAPADVLSATLLHDDPEPRIPEQVDWPRWCAAQQLRVPARRLRQGLRFSHTYLTLDAAAAGEGAALASDVLAADALAQGRLALLPGRPVPGPYAYHLVHPQDALERPAARAFCDWLRQEATQFREEAAALAS</sequence>
<evidence type="ECO:0000256" key="3">
    <source>
        <dbReference type="ARBA" id="ARBA00023125"/>
    </source>
</evidence>
<dbReference type="InterPro" id="IPR036388">
    <property type="entry name" value="WH-like_DNA-bd_sf"/>
</dbReference>
<dbReference type="InterPro" id="IPR000847">
    <property type="entry name" value="LysR_HTH_N"/>
</dbReference>
<gene>
    <name evidence="6" type="ORF">NS331_23740</name>
</gene>
<organism evidence="6 7">
    <name type="scientific">Pseudacidovorax intermedius</name>
    <dbReference type="NCBI Taxonomy" id="433924"/>
    <lineage>
        <taxon>Bacteria</taxon>
        <taxon>Pseudomonadati</taxon>
        <taxon>Pseudomonadota</taxon>
        <taxon>Betaproteobacteria</taxon>
        <taxon>Burkholderiales</taxon>
        <taxon>Comamonadaceae</taxon>
        <taxon>Pseudacidovorax</taxon>
    </lineage>
</organism>
<evidence type="ECO:0000259" key="5">
    <source>
        <dbReference type="PROSITE" id="PS50931"/>
    </source>
</evidence>
<keyword evidence="4" id="KW-0804">Transcription</keyword>
<comment type="caution">
    <text evidence="6">The sequence shown here is derived from an EMBL/GenBank/DDBJ whole genome shotgun (WGS) entry which is preliminary data.</text>
</comment>
<dbReference type="RefSeq" id="WP_058644387.1">
    <property type="nucleotide sequence ID" value="NZ_LDSL01000188.1"/>
</dbReference>
<dbReference type="SUPFAM" id="SSF53850">
    <property type="entry name" value="Periplasmic binding protein-like II"/>
    <property type="match status" value="1"/>
</dbReference>
<dbReference type="PANTHER" id="PTHR30537:SF79">
    <property type="entry name" value="TRANSCRIPTIONAL REGULATOR-RELATED"/>
    <property type="match status" value="1"/>
</dbReference>
<evidence type="ECO:0000256" key="1">
    <source>
        <dbReference type="ARBA" id="ARBA00009437"/>
    </source>
</evidence>
<keyword evidence="2" id="KW-0805">Transcription regulation</keyword>
<dbReference type="SUPFAM" id="SSF46785">
    <property type="entry name" value="Winged helix' DNA-binding domain"/>
    <property type="match status" value="1"/>
</dbReference>
<keyword evidence="3" id="KW-0238">DNA-binding</keyword>
<dbReference type="Pfam" id="PF00126">
    <property type="entry name" value="HTH_1"/>
    <property type="match status" value="1"/>
</dbReference>
<dbReference type="InterPro" id="IPR058163">
    <property type="entry name" value="LysR-type_TF_proteobact-type"/>
</dbReference>
<dbReference type="AlphaFoldDB" id="A0A147GLL1"/>
<dbReference type="Proteomes" id="UP000072741">
    <property type="component" value="Unassembled WGS sequence"/>
</dbReference>
<protein>
    <submittedName>
        <fullName evidence="6">LysR family transcriptional regulator</fullName>
    </submittedName>
</protein>
<accession>A0A147GLL1</accession>
<dbReference type="PROSITE" id="PS50931">
    <property type="entry name" value="HTH_LYSR"/>
    <property type="match status" value="1"/>
</dbReference>
<dbReference type="Gene3D" id="3.40.190.10">
    <property type="entry name" value="Periplasmic binding protein-like II"/>
    <property type="match status" value="2"/>
</dbReference>
<dbReference type="Gene3D" id="1.10.10.10">
    <property type="entry name" value="Winged helix-like DNA-binding domain superfamily/Winged helix DNA-binding domain"/>
    <property type="match status" value="1"/>
</dbReference>
<evidence type="ECO:0000256" key="2">
    <source>
        <dbReference type="ARBA" id="ARBA00023015"/>
    </source>
</evidence>
<evidence type="ECO:0000256" key="4">
    <source>
        <dbReference type="ARBA" id="ARBA00023163"/>
    </source>
</evidence>
<dbReference type="GO" id="GO:0003700">
    <property type="term" value="F:DNA-binding transcription factor activity"/>
    <property type="evidence" value="ECO:0007669"/>
    <property type="project" value="InterPro"/>
</dbReference>
<dbReference type="PANTHER" id="PTHR30537">
    <property type="entry name" value="HTH-TYPE TRANSCRIPTIONAL REGULATOR"/>
    <property type="match status" value="1"/>
</dbReference>
<feature type="domain" description="HTH lysR-type" evidence="5">
    <location>
        <begin position="6"/>
        <end position="63"/>
    </location>
</feature>
<dbReference type="Pfam" id="PF03466">
    <property type="entry name" value="LysR_substrate"/>
    <property type="match status" value="1"/>
</dbReference>
<evidence type="ECO:0000313" key="7">
    <source>
        <dbReference type="Proteomes" id="UP000072741"/>
    </source>
</evidence>
<proteinExistence type="inferred from homology"/>
<reference evidence="6 7" key="1">
    <citation type="journal article" date="2016" name="Front. Microbiol.">
        <title>Genomic Resource of Rice Seed Associated Bacteria.</title>
        <authorList>
            <person name="Midha S."/>
            <person name="Bansal K."/>
            <person name="Sharma S."/>
            <person name="Kumar N."/>
            <person name="Patil P.P."/>
            <person name="Chaudhry V."/>
            <person name="Patil P.B."/>
        </authorList>
    </citation>
    <scope>NUCLEOTIDE SEQUENCE [LARGE SCALE GENOMIC DNA]</scope>
    <source>
        <strain evidence="6 7">NS331</strain>
    </source>
</reference>
<keyword evidence="7" id="KW-1185">Reference proteome</keyword>
<dbReference type="GO" id="GO:0043565">
    <property type="term" value="F:sequence-specific DNA binding"/>
    <property type="evidence" value="ECO:0007669"/>
    <property type="project" value="TreeGrafter"/>
</dbReference>
<name>A0A147GLL1_9BURK</name>
<evidence type="ECO:0000313" key="6">
    <source>
        <dbReference type="EMBL" id="KTT14470.1"/>
    </source>
</evidence>
<dbReference type="InterPro" id="IPR005119">
    <property type="entry name" value="LysR_subst-bd"/>
</dbReference>
<dbReference type="EMBL" id="LDSL01000188">
    <property type="protein sequence ID" value="KTT14470.1"/>
    <property type="molecule type" value="Genomic_DNA"/>
</dbReference>
<dbReference type="GO" id="GO:0006351">
    <property type="term" value="P:DNA-templated transcription"/>
    <property type="evidence" value="ECO:0007669"/>
    <property type="project" value="TreeGrafter"/>
</dbReference>
<dbReference type="OrthoDB" id="8591238at2"/>
<dbReference type="CDD" id="cd08432">
    <property type="entry name" value="PBP2_GcdR_TrpI_HvrB_AmpR_like"/>
    <property type="match status" value="1"/>
</dbReference>